<dbReference type="GO" id="GO:0046872">
    <property type="term" value="F:metal ion binding"/>
    <property type="evidence" value="ECO:0007669"/>
    <property type="project" value="InterPro"/>
</dbReference>
<accession>A0A9D9H3B7</accession>
<evidence type="ECO:0000313" key="4">
    <source>
        <dbReference type="Proteomes" id="UP000823611"/>
    </source>
</evidence>
<reference evidence="3" key="2">
    <citation type="journal article" date="2021" name="PeerJ">
        <title>Extensive microbial diversity within the chicken gut microbiome revealed by metagenomics and culture.</title>
        <authorList>
            <person name="Gilroy R."/>
            <person name="Ravi A."/>
            <person name="Getino M."/>
            <person name="Pursley I."/>
            <person name="Horton D.L."/>
            <person name="Alikhan N.F."/>
            <person name="Baker D."/>
            <person name="Gharbi K."/>
            <person name="Hall N."/>
            <person name="Watson M."/>
            <person name="Adriaenssens E.M."/>
            <person name="Foster-Nyarko E."/>
            <person name="Jarju S."/>
            <person name="Secka A."/>
            <person name="Antonio M."/>
            <person name="Oren A."/>
            <person name="Chaudhuri R.R."/>
            <person name="La Ragione R."/>
            <person name="Hildebrand F."/>
            <person name="Pallen M.J."/>
        </authorList>
    </citation>
    <scope>NUCLEOTIDE SEQUENCE</scope>
    <source>
        <strain evidence="3">F6-4510</strain>
    </source>
</reference>
<dbReference type="Gene3D" id="3.30.830.10">
    <property type="entry name" value="Metalloenzyme, LuxS/M16 peptidase-like"/>
    <property type="match status" value="2"/>
</dbReference>
<reference evidence="3" key="1">
    <citation type="submission" date="2020-10" db="EMBL/GenBank/DDBJ databases">
        <authorList>
            <person name="Gilroy R."/>
        </authorList>
    </citation>
    <scope>NUCLEOTIDE SEQUENCE</scope>
    <source>
        <strain evidence="3">F6-4510</strain>
    </source>
</reference>
<comment type="caution">
    <text evidence="3">The sequence shown here is derived from an EMBL/GenBank/DDBJ whole genome shotgun (WGS) entry which is preliminary data.</text>
</comment>
<proteinExistence type="predicted"/>
<dbReference type="Proteomes" id="UP000823611">
    <property type="component" value="Unassembled WGS sequence"/>
</dbReference>
<feature type="domain" description="Peptidase M16 C-terminal" evidence="2">
    <location>
        <begin position="179"/>
        <end position="356"/>
    </location>
</feature>
<feature type="domain" description="Peptidase M16 N-terminal" evidence="1">
    <location>
        <begin position="59"/>
        <end position="172"/>
    </location>
</feature>
<evidence type="ECO:0000313" key="3">
    <source>
        <dbReference type="EMBL" id="MBO8433717.1"/>
    </source>
</evidence>
<dbReference type="Pfam" id="PF05193">
    <property type="entry name" value="Peptidase_M16_C"/>
    <property type="match status" value="1"/>
</dbReference>
<dbReference type="EMBL" id="JADIMX010000004">
    <property type="protein sequence ID" value="MBO8433717.1"/>
    <property type="molecule type" value="Genomic_DNA"/>
</dbReference>
<dbReference type="InterPro" id="IPR011249">
    <property type="entry name" value="Metalloenz_LuxS/M16"/>
</dbReference>
<sequence>MLKKNGILKENILISTLDNGIKCYIIPKKDYVTKECAIVVGYGANDINFKVDDSNYKSFSGTAHFIEHKLFAKPEGDIFSLFSKQGAKANAYTDFGKTVYYFSCTDDFYENLKTLIYMVKKPYFTKENVESEKSIIKQEITMYEDNPDWCVYYNMLSIMYHNHNVKNKIAGTCESVEKIDEKMLNKCYNSFYTPKNIGVVCVGDFPENDVLELLKSEFSDFYNTSEAICIYGDESEDIVEKYIETKMDIKETFFSVGYKLPKYFFESDVKKSFAVKMIGDILFGEGSEFYNKLYNEGKVRDSLGMEFVSGKEFAFFVIAGNSDFPDDIAEGICSEFDKAKENGVLSVVFDRIKNKLVSKFIRGLNSVDAITMAQVNFHTNNTDISDAYDKLMEIDLEYINNVLKEGFSNKNMVLSVIKPK</sequence>
<name>A0A9D9H3B7_9FIRM</name>
<dbReference type="AlphaFoldDB" id="A0A9D9H3B7"/>
<evidence type="ECO:0000259" key="2">
    <source>
        <dbReference type="Pfam" id="PF05193"/>
    </source>
</evidence>
<gene>
    <name evidence="3" type="ORF">IAC55_00160</name>
</gene>
<dbReference type="InterPro" id="IPR007863">
    <property type="entry name" value="Peptidase_M16_C"/>
</dbReference>
<evidence type="ECO:0000259" key="1">
    <source>
        <dbReference type="Pfam" id="PF00675"/>
    </source>
</evidence>
<organism evidence="3 4">
    <name type="scientific">Candidatus Fimicola merdigallinarum</name>
    <dbReference type="NCBI Taxonomy" id="2840819"/>
    <lineage>
        <taxon>Bacteria</taxon>
        <taxon>Bacillati</taxon>
        <taxon>Bacillota</taxon>
        <taxon>Clostridia</taxon>
        <taxon>Lachnospirales</taxon>
        <taxon>Lachnospiraceae</taxon>
        <taxon>Lachnospiraceae incertae sedis</taxon>
        <taxon>Candidatus Fimicola</taxon>
    </lineage>
</organism>
<dbReference type="NCBIfam" id="NF047421">
    <property type="entry name" value="YfmH_fam"/>
    <property type="match status" value="1"/>
</dbReference>
<dbReference type="Pfam" id="PF00675">
    <property type="entry name" value="Peptidase_M16"/>
    <property type="match status" value="1"/>
</dbReference>
<dbReference type="InterPro" id="IPR011765">
    <property type="entry name" value="Pept_M16_N"/>
</dbReference>
<dbReference type="PANTHER" id="PTHR11851">
    <property type="entry name" value="METALLOPROTEASE"/>
    <property type="match status" value="1"/>
</dbReference>
<protein>
    <submittedName>
        <fullName evidence="3">Insulinase family protein</fullName>
    </submittedName>
</protein>
<dbReference type="InterPro" id="IPR050361">
    <property type="entry name" value="MPP/UQCRC_Complex"/>
</dbReference>
<dbReference type="PANTHER" id="PTHR11851:SF134">
    <property type="entry name" value="ZINC-DEPENDENT PROTEASE"/>
    <property type="match status" value="1"/>
</dbReference>
<dbReference type="SUPFAM" id="SSF63411">
    <property type="entry name" value="LuxS/MPP-like metallohydrolase"/>
    <property type="match status" value="2"/>
</dbReference>